<dbReference type="EMBL" id="PXOG01000185">
    <property type="protein sequence ID" value="RGP69255.1"/>
    <property type="molecule type" value="Genomic_DNA"/>
</dbReference>
<evidence type="ECO:0000313" key="2">
    <source>
        <dbReference type="EMBL" id="RGP69255.1"/>
    </source>
</evidence>
<dbReference type="AlphaFoldDB" id="A0A395SAJ4"/>
<evidence type="ECO:0000259" key="1">
    <source>
        <dbReference type="Pfam" id="PF20150"/>
    </source>
</evidence>
<dbReference type="InterPro" id="IPR045518">
    <property type="entry name" value="2EXR"/>
</dbReference>
<protein>
    <recommendedName>
        <fullName evidence="1">2EXR domain-containing protein</fullName>
    </recommendedName>
</protein>
<reference evidence="2 3" key="1">
    <citation type="journal article" date="2018" name="PLoS Pathog.">
        <title>Evolution of structural diversity of trichothecenes, a family of toxins produced by plant pathogenic and entomopathogenic fungi.</title>
        <authorList>
            <person name="Proctor R.H."/>
            <person name="McCormick S.P."/>
            <person name="Kim H.S."/>
            <person name="Cardoza R.E."/>
            <person name="Stanley A.M."/>
            <person name="Lindo L."/>
            <person name="Kelly A."/>
            <person name="Brown D.W."/>
            <person name="Lee T."/>
            <person name="Vaughan M.M."/>
            <person name="Alexander N.J."/>
            <person name="Busman M."/>
            <person name="Gutierrez S."/>
        </authorList>
    </citation>
    <scope>NUCLEOTIDE SEQUENCE [LARGE SCALE GENOMIC DNA]</scope>
    <source>
        <strain evidence="2 3">NRRL 20695</strain>
    </source>
</reference>
<keyword evidence="3" id="KW-1185">Reference proteome</keyword>
<dbReference type="PANTHER" id="PTHR35910:SF1">
    <property type="entry name" value="2EXR DOMAIN-CONTAINING PROTEIN"/>
    <property type="match status" value="1"/>
</dbReference>
<comment type="caution">
    <text evidence="2">The sequence shown here is derived from an EMBL/GenBank/DDBJ whole genome shotgun (WGS) entry which is preliminary data.</text>
</comment>
<dbReference type="Proteomes" id="UP000266234">
    <property type="component" value="Unassembled WGS sequence"/>
</dbReference>
<accession>A0A395SAJ4</accession>
<sequence>MAPPTFHCFPKLPPELRIKIWKAACFHRTDKDHGIHYVSVDTVVESGEDEDIVLFDDNLQGFDDEFYMEHDQNGYITLRALSRTNGQNQDNHPKQSAYLWDAGLWSACKESRNAIIKHMDLDGWLKLRDESQQDLDEDMSGWYTQSFPSTLVPHERDKEWRPFTVPRQDIFCITGRPSALQYSLFGLKLLAPLLGTPTFTIVENWKVAFKFDNSWNHNFPLKLDDLMQEGSKRGLLANWVDEVRLGGYDVDAYYLPSLWIIDDTSPWAALPGLEPETVYHDCGAEYVRCHWGDIRGHAFDHGESPVEQFINSFAALMDNYEDSSYMLFPTEAELHINLLVHKENRVPDDCRSATETESDEFGEVSL</sequence>
<name>A0A395SAJ4_9HYPO</name>
<dbReference type="PANTHER" id="PTHR35910">
    <property type="entry name" value="2EXR DOMAIN-CONTAINING PROTEIN"/>
    <property type="match status" value="1"/>
</dbReference>
<gene>
    <name evidence="2" type="ORF">FLONG3_7891</name>
</gene>
<evidence type="ECO:0000313" key="3">
    <source>
        <dbReference type="Proteomes" id="UP000266234"/>
    </source>
</evidence>
<dbReference type="OrthoDB" id="3596450at2759"/>
<dbReference type="Pfam" id="PF20150">
    <property type="entry name" value="2EXR"/>
    <property type="match status" value="1"/>
</dbReference>
<feature type="domain" description="2EXR" evidence="1">
    <location>
        <begin position="6"/>
        <end position="118"/>
    </location>
</feature>
<organism evidence="2 3">
    <name type="scientific">Fusarium longipes</name>
    <dbReference type="NCBI Taxonomy" id="694270"/>
    <lineage>
        <taxon>Eukaryota</taxon>
        <taxon>Fungi</taxon>
        <taxon>Dikarya</taxon>
        <taxon>Ascomycota</taxon>
        <taxon>Pezizomycotina</taxon>
        <taxon>Sordariomycetes</taxon>
        <taxon>Hypocreomycetidae</taxon>
        <taxon>Hypocreales</taxon>
        <taxon>Nectriaceae</taxon>
        <taxon>Fusarium</taxon>
    </lineage>
</organism>
<proteinExistence type="predicted"/>